<dbReference type="Pfam" id="PF12622">
    <property type="entry name" value="NpwBP"/>
    <property type="match status" value="1"/>
</dbReference>
<sequence length="207" mass="22035">MPPTGTGKARARARDAPIDPRIPKGANVKRSIYYDPVWNPYGAPPPGMPYKERSPTPDPYAVSDAPSAKSKAPTKSDAPPKPAEDDSDDDIALPTAPRPPSDDDSDDDIVMPAGPPPPEARVAPPMPIVQPRIAAPRAQPETVAPVRYEAPPTTRKHSPPAPEADDAPDDAPSADATTISAAPQLRAFQHDATTFVPTSVRKRARQR</sequence>
<feature type="compositionally biased region" description="Pro residues" evidence="1">
    <location>
        <begin position="113"/>
        <end position="128"/>
    </location>
</feature>
<dbReference type="EMBL" id="CP046235">
    <property type="protein sequence ID" value="WFD48038.1"/>
    <property type="molecule type" value="Genomic_DNA"/>
</dbReference>
<evidence type="ECO:0000313" key="2">
    <source>
        <dbReference type="EMBL" id="WFD48038.1"/>
    </source>
</evidence>
<dbReference type="Proteomes" id="UP000818624">
    <property type="component" value="Chromosome 2"/>
</dbReference>
<accession>A0ABY8ER26</accession>
<feature type="region of interest" description="Disordered" evidence="1">
    <location>
        <begin position="1"/>
        <end position="207"/>
    </location>
</feature>
<organism evidence="2 3">
    <name type="scientific">Malassezia furfur</name>
    <name type="common">Pityriasis versicolor infection agent</name>
    <name type="synonym">Pityrosporum furfur</name>
    <dbReference type="NCBI Taxonomy" id="55194"/>
    <lineage>
        <taxon>Eukaryota</taxon>
        <taxon>Fungi</taxon>
        <taxon>Dikarya</taxon>
        <taxon>Basidiomycota</taxon>
        <taxon>Ustilaginomycotina</taxon>
        <taxon>Malasseziomycetes</taxon>
        <taxon>Malasseziales</taxon>
        <taxon>Malasseziaceae</taxon>
        <taxon>Malassezia</taxon>
    </lineage>
</organism>
<reference evidence="2 3" key="1">
    <citation type="journal article" date="2020" name="Elife">
        <title>Loss of centromere function drives karyotype evolution in closely related Malassezia species.</title>
        <authorList>
            <person name="Sankaranarayanan S.R."/>
            <person name="Ianiri G."/>
            <person name="Coelho M.A."/>
            <person name="Reza M.H."/>
            <person name="Thimmappa B.C."/>
            <person name="Ganguly P."/>
            <person name="Vadnala R.N."/>
            <person name="Sun S."/>
            <person name="Siddharthan R."/>
            <person name="Tellgren-Roth C."/>
            <person name="Dawson T.L."/>
            <person name="Heitman J."/>
            <person name="Sanyal K."/>
        </authorList>
    </citation>
    <scope>NUCLEOTIDE SEQUENCE [LARGE SCALE GENOMIC DNA]</scope>
    <source>
        <strain evidence="2">CBS14141</strain>
    </source>
</reference>
<feature type="compositionally biased region" description="Low complexity" evidence="1">
    <location>
        <begin position="170"/>
        <end position="183"/>
    </location>
</feature>
<evidence type="ECO:0000313" key="3">
    <source>
        <dbReference type="Proteomes" id="UP000818624"/>
    </source>
</evidence>
<evidence type="ECO:0000256" key="1">
    <source>
        <dbReference type="SAM" id="MobiDB-lite"/>
    </source>
</evidence>
<feature type="compositionally biased region" description="Basic and acidic residues" evidence="1">
    <location>
        <begin position="12"/>
        <end position="22"/>
    </location>
</feature>
<proteinExistence type="predicted"/>
<name>A0ABY8ER26_MALFU</name>
<gene>
    <name evidence="2" type="ORF">GLX27_002704</name>
</gene>
<keyword evidence="3" id="KW-1185">Reference proteome</keyword>
<protein>
    <submittedName>
        <fullName evidence="2">Uncharacterized protein</fullName>
    </submittedName>
</protein>